<dbReference type="Gene3D" id="3.40.50.300">
    <property type="entry name" value="P-loop containing nucleotide triphosphate hydrolases"/>
    <property type="match status" value="1"/>
</dbReference>
<comment type="function">
    <text evidence="9">The RecF protein is involved in DNA metabolism; it is required for DNA replication and normal SOS inducibility. RecF binds preferentially to single-stranded, linear DNA. It also seems to bind ATP.</text>
</comment>
<dbReference type="PANTHER" id="PTHR32182:SF0">
    <property type="entry name" value="DNA REPLICATION AND REPAIR PROTEIN RECF"/>
    <property type="match status" value="1"/>
</dbReference>
<dbReference type="InterPro" id="IPR003395">
    <property type="entry name" value="RecF/RecN/SMC_N"/>
</dbReference>
<feature type="binding site" evidence="9">
    <location>
        <begin position="30"/>
        <end position="37"/>
    </location>
    <ligand>
        <name>ATP</name>
        <dbReference type="ChEBI" id="CHEBI:30616"/>
    </ligand>
</feature>
<dbReference type="InterPro" id="IPR018078">
    <property type="entry name" value="DNA-binding_RecF_CS"/>
</dbReference>
<evidence type="ECO:0000256" key="3">
    <source>
        <dbReference type="ARBA" id="ARBA00020170"/>
    </source>
</evidence>
<dbReference type="GO" id="GO:0006260">
    <property type="term" value="P:DNA replication"/>
    <property type="evidence" value="ECO:0007669"/>
    <property type="project" value="UniProtKB-UniRule"/>
</dbReference>
<dbReference type="InterPro" id="IPR001238">
    <property type="entry name" value="DNA-binding_RecF"/>
</dbReference>
<dbReference type="PANTHER" id="PTHR32182">
    <property type="entry name" value="DNA REPLICATION AND REPAIR PROTEIN RECF"/>
    <property type="match status" value="1"/>
</dbReference>
<dbReference type="GO" id="GO:0006302">
    <property type="term" value="P:double-strand break repair"/>
    <property type="evidence" value="ECO:0007669"/>
    <property type="project" value="TreeGrafter"/>
</dbReference>
<evidence type="ECO:0000256" key="7">
    <source>
        <dbReference type="ARBA" id="ARBA00022840"/>
    </source>
</evidence>
<comment type="similarity">
    <text evidence="2 9">Belongs to the RecF family.</text>
</comment>
<comment type="caution">
    <text evidence="11">The sequence shown here is derived from an EMBL/GenBank/DDBJ whole genome shotgun (WGS) entry which is preliminary data.</text>
</comment>
<dbReference type="GO" id="GO:0009432">
    <property type="term" value="P:SOS response"/>
    <property type="evidence" value="ECO:0007669"/>
    <property type="project" value="UniProtKB-UniRule"/>
</dbReference>
<keyword evidence="9" id="KW-0742">SOS response</keyword>
<dbReference type="GO" id="GO:0000731">
    <property type="term" value="P:DNA synthesis involved in DNA repair"/>
    <property type="evidence" value="ECO:0007669"/>
    <property type="project" value="TreeGrafter"/>
</dbReference>
<dbReference type="PATRIC" id="fig|1088869.3.peg.1260"/>
<evidence type="ECO:0000256" key="9">
    <source>
        <dbReference type="HAMAP-Rule" id="MF_00365"/>
    </source>
</evidence>
<comment type="subcellular location">
    <subcellularLocation>
        <location evidence="1 9">Cytoplasm</location>
    </subcellularLocation>
</comment>
<dbReference type="SUPFAM" id="SSF52540">
    <property type="entry name" value="P-loop containing nucleoside triphosphate hydrolases"/>
    <property type="match status" value="1"/>
</dbReference>
<evidence type="ECO:0000256" key="1">
    <source>
        <dbReference type="ARBA" id="ARBA00004496"/>
    </source>
</evidence>
<organism evidence="11 12">
    <name type="scientific">Gluconobacter morbifer G707</name>
    <dbReference type="NCBI Taxonomy" id="1088869"/>
    <lineage>
        <taxon>Bacteria</taxon>
        <taxon>Pseudomonadati</taxon>
        <taxon>Pseudomonadota</taxon>
        <taxon>Alphaproteobacteria</taxon>
        <taxon>Acetobacterales</taxon>
        <taxon>Acetobacteraceae</taxon>
        <taxon>Gluconobacter</taxon>
    </lineage>
</organism>
<reference evidence="11 12" key="1">
    <citation type="submission" date="2011-10" db="EMBL/GenBank/DDBJ databases">
        <title>Genome sequence of Gluconobacter morbifer G707, isolated from Drosophila gut.</title>
        <authorList>
            <person name="Lee W.-J."/>
            <person name="Kim E.-K."/>
        </authorList>
    </citation>
    <scope>NUCLEOTIDE SEQUENCE [LARGE SCALE GENOMIC DNA]</scope>
    <source>
        <strain evidence="11 12">G707</strain>
    </source>
</reference>
<keyword evidence="5 9" id="KW-0235">DNA replication</keyword>
<dbReference type="eggNOG" id="COG1195">
    <property type="taxonomic scope" value="Bacteria"/>
</dbReference>
<keyword evidence="8 9" id="KW-0238">DNA-binding</keyword>
<dbReference type="HAMAP" id="MF_00365">
    <property type="entry name" value="RecF"/>
    <property type="match status" value="1"/>
</dbReference>
<keyword evidence="4 9" id="KW-0963">Cytoplasm</keyword>
<proteinExistence type="inferred from homology"/>
<dbReference type="Gene3D" id="1.20.1050.90">
    <property type="entry name" value="RecF/RecN/SMC, N-terminal domain"/>
    <property type="match status" value="1"/>
</dbReference>
<feature type="domain" description="RecF/RecN/SMC N-terminal" evidence="10">
    <location>
        <begin position="3"/>
        <end position="362"/>
    </location>
</feature>
<keyword evidence="7 9" id="KW-0067">ATP-binding</keyword>
<dbReference type="GO" id="GO:0005737">
    <property type="term" value="C:cytoplasm"/>
    <property type="evidence" value="ECO:0007669"/>
    <property type="project" value="UniProtKB-SubCell"/>
</dbReference>
<dbReference type="AlphaFoldDB" id="G6XI47"/>
<name>G6XI47_9PROT</name>
<dbReference type="NCBIfam" id="TIGR00611">
    <property type="entry name" value="recf"/>
    <property type="match status" value="1"/>
</dbReference>
<evidence type="ECO:0000313" key="11">
    <source>
        <dbReference type="EMBL" id="EHH68487.1"/>
    </source>
</evidence>
<dbReference type="RefSeq" id="WP_008851404.1">
    <property type="nucleotide sequence ID" value="NZ_AGQV01000002.1"/>
</dbReference>
<evidence type="ECO:0000313" key="12">
    <source>
        <dbReference type="Proteomes" id="UP000004949"/>
    </source>
</evidence>
<keyword evidence="6 9" id="KW-0547">Nucleotide-binding</keyword>
<dbReference type="InterPro" id="IPR042174">
    <property type="entry name" value="RecF_2"/>
</dbReference>
<evidence type="ECO:0000256" key="6">
    <source>
        <dbReference type="ARBA" id="ARBA00022741"/>
    </source>
</evidence>
<dbReference type="OrthoDB" id="9803889at2"/>
<keyword evidence="9" id="KW-0234">DNA repair</keyword>
<dbReference type="Pfam" id="PF02463">
    <property type="entry name" value="SMC_N"/>
    <property type="match status" value="1"/>
</dbReference>
<keyword evidence="12" id="KW-1185">Reference proteome</keyword>
<gene>
    <name evidence="9" type="primary">recF</name>
    <name evidence="11" type="ORF">GMO_12570</name>
</gene>
<keyword evidence="9" id="KW-0227">DNA damage</keyword>
<dbReference type="PROSITE" id="PS00617">
    <property type="entry name" value="RECF_1"/>
    <property type="match status" value="1"/>
</dbReference>
<accession>G6XI47</accession>
<dbReference type="InterPro" id="IPR027417">
    <property type="entry name" value="P-loop_NTPase"/>
</dbReference>
<dbReference type="EMBL" id="AGQV01000002">
    <property type="protein sequence ID" value="EHH68487.1"/>
    <property type="molecule type" value="Genomic_DNA"/>
</dbReference>
<dbReference type="GO" id="GO:0003697">
    <property type="term" value="F:single-stranded DNA binding"/>
    <property type="evidence" value="ECO:0007669"/>
    <property type="project" value="UniProtKB-UniRule"/>
</dbReference>
<dbReference type="STRING" id="1088869.GMO_12570"/>
<evidence type="ECO:0000256" key="5">
    <source>
        <dbReference type="ARBA" id="ARBA00022705"/>
    </source>
</evidence>
<evidence type="ECO:0000256" key="2">
    <source>
        <dbReference type="ARBA" id="ARBA00008016"/>
    </source>
</evidence>
<dbReference type="Proteomes" id="UP000004949">
    <property type="component" value="Unassembled WGS sequence"/>
</dbReference>
<protein>
    <recommendedName>
        <fullName evidence="3 9">DNA replication and repair protein RecF</fullName>
    </recommendedName>
</protein>
<evidence type="ECO:0000256" key="4">
    <source>
        <dbReference type="ARBA" id="ARBA00022490"/>
    </source>
</evidence>
<dbReference type="GO" id="GO:0005524">
    <property type="term" value="F:ATP binding"/>
    <property type="evidence" value="ECO:0007669"/>
    <property type="project" value="UniProtKB-UniRule"/>
</dbReference>
<evidence type="ECO:0000259" key="10">
    <source>
        <dbReference type="Pfam" id="PF02463"/>
    </source>
</evidence>
<sequence>MNLTRLVLTDFRNYRRMVWKPESAISVLTGENGSGKTNLLEAVSLLAPGRGLRSAPMSMLCRHGVERWGVAGTFRKGLDDVRIGTGSDLSGQGRRVFHLDGETVRSQAEIGEVFSCVWLTPQMDRLFQEGASGRRRFLDRLVMALSPDHGRQIAAHDRSVTSRNRLLADRPNQNEWLNSIEDSIARHAVAASAARLSFLESMNAHPFETASFPRSLFRLDCAISTRLSKAPSLEVEDWLKSCLRGSRQEDRAKGTTSIGAHRADFSLFDVQSGRSAELSSSGQQKAMLIGIILSHANLMTQLRGQAPAILLDEPLVHLDEIRRGALLESLPSLNAPVLLTGTDAAPFEKLRETARFFHVHDGQLSTS</sequence>
<evidence type="ECO:0000256" key="8">
    <source>
        <dbReference type="ARBA" id="ARBA00023125"/>
    </source>
</evidence>